<evidence type="ECO:0000313" key="2">
    <source>
        <dbReference type="EMBL" id="KAL0367158.1"/>
    </source>
</evidence>
<dbReference type="PROSITE" id="PS50878">
    <property type="entry name" value="RT_POL"/>
    <property type="match status" value="1"/>
</dbReference>
<name>A0AAW2QH45_SESRA</name>
<dbReference type="Gene3D" id="3.30.420.10">
    <property type="entry name" value="Ribonuclease H-like superfamily/Ribonuclease H"/>
    <property type="match status" value="1"/>
</dbReference>
<comment type="caution">
    <text evidence="2">The sequence shown here is derived from an EMBL/GenBank/DDBJ whole genome shotgun (WGS) entry which is preliminary data.</text>
</comment>
<dbReference type="InterPro" id="IPR036397">
    <property type="entry name" value="RNaseH_sf"/>
</dbReference>
<dbReference type="InterPro" id="IPR036691">
    <property type="entry name" value="Endo/exonu/phosph_ase_sf"/>
</dbReference>
<dbReference type="InterPro" id="IPR026960">
    <property type="entry name" value="RVT-Znf"/>
</dbReference>
<dbReference type="SUPFAM" id="SSF53098">
    <property type="entry name" value="Ribonuclease H-like"/>
    <property type="match status" value="1"/>
</dbReference>
<organism evidence="2">
    <name type="scientific">Sesamum radiatum</name>
    <name type="common">Black benniseed</name>
    <dbReference type="NCBI Taxonomy" id="300843"/>
    <lineage>
        <taxon>Eukaryota</taxon>
        <taxon>Viridiplantae</taxon>
        <taxon>Streptophyta</taxon>
        <taxon>Embryophyta</taxon>
        <taxon>Tracheophyta</taxon>
        <taxon>Spermatophyta</taxon>
        <taxon>Magnoliopsida</taxon>
        <taxon>eudicotyledons</taxon>
        <taxon>Gunneridae</taxon>
        <taxon>Pentapetalae</taxon>
        <taxon>asterids</taxon>
        <taxon>lamiids</taxon>
        <taxon>Lamiales</taxon>
        <taxon>Pedaliaceae</taxon>
        <taxon>Sesamum</taxon>
    </lineage>
</organism>
<dbReference type="PANTHER" id="PTHR33116">
    <property type="entry name" value="REVERSE TRANSCRIPTASE ZINC-BINDING DOMAIN-CONTAINING PROTEIN-RELATED-RELATED"/>
    <property type="match status" value="1"/>
</dbReference>
<dbReference type="InterPro" id="IPR043502">
    <property type="entry name" value="DNA/RNA_pol_sf"/>
</dbReference>
<dbReference type="InterPro" id="IPR005135">
    <property type="entry name" value="Endo/exonuclease/phosphatase"/>
</dbReference>
<dbReference type="SUPFAM" id="SSF56219">
    <property type="entry name" value="DNase I-like"/>
    <property type="match status" value="1"/>
</dbReference>
<dbReference type="CDD" id="cd06222">
    <property type="entry name" value="RNase_H_like"/>
    <property type="match status" value="1"/>
</dbReference>
<dbReference type="Pfam" id="PF00078">
    <property type="entry name" value="RVT_1"/>
    <property type="match status" value="1"/>
</dbReference>
<dbReference type="Pfam" id="PF13456">
    <property type="entry name" value="RVT_3"/>
    <property type="match status" value="1"/>
</dbReference>
<accession>A0AAW2QH45</accession>
<dbReference type="EMBL" id="JACGWJ010000015">
    <property type="protein sequence ID" value="KAL0367158.1"/>
    <property type="molecule type" value="Genomic_DNA"/>
</dbReference>
<evidence type="ECO:0000259" key="1">
    <source>
        <dbReference type="PROSITE" id="PS50878"/>
    </source>
</evidence>
<reference evidence="2" key="1">
    <citation type="submission" date="2020-06" db="EMBL/GenBank/DDBJ databases">
        <authorList>
            <person name="Li T."/>
            <person name="Hu X."/>
            <person name="Zhang T."/>
            <person name="Song X."/>
            <person name="Zhang H."/>
            <person name="Dai N."/>
            <person name="Sheng W."/>
            <person name="Hou X."/>
            <person name="Wei L."/>
        </authorList>
    </citation>
    <scope>NUCLEOTIDE SEQUENCE</scope>
    <source>
        <strain evidence="2">G02</strain>
        <tissue evidence="2">Leaf</tissue>
    </source>
</reference>
<dbReference type="Pfam" id="PF03372">
    <property type="entry name" value="Exo_endo_phos"/>
    <property type="match status" value="1"/>
</dbReference>
<dbReference type="InterPro" id="IPR000477">
    <property type="entry name" value="RT_dom"/>
</dbReference>
<dbReference type="Gene3D" id="3.60.10.10">
    <property type="entry name" value="Endonuclease/exonuclease/phosphatase"/>
    <property type="match status" value="1"/>
</dbReference>
<dbReference type="GO" id="GO:0003676">
    <property type="term" value="F:nucleic acid binding"/>
    <property type="evidence" value="ECO:0007669"/>
    <property type="project" value="InterPro"/>
</dbReference>
<dbReference type="InterPro" id="IPR002156">
    <property type="entry name" value="RNaseH_domain"/>
</dbReference>
<protein>
    <submittedName>
        <fullName evidence="2">Mitochondrial protein</fullName>
    </submittedName>
</protein>
<proteinExistence type="predicted"/>
<dbReference type="InterPro" id="IPR012337">
    <property type="entry name" value="RNaseH-like_sf"/>
</dbReference>
<dbReference type="CDD" id="cd01650">
    <property type="entry name" value="RT_nLTR_like"/>
    <property type="match status" value="1"/>
</dbReference>
<feature type="domain" description="Reverse transcriptase" evidence="1">
    <location>
        <begin position="325"/>
        <end position="601"/>
    </location>
</feature>
<dbReference type="PANTHER" id="PTHR33116:SF86">
    <property type="entry name" value="REVERSE TRANSCRIPTASE DOMAIN-CONTAINING PROTEIN"/>
    <property type="match status" value="1"/>
</dbReference>
<dbReference type="Pfam" id="PF13966">
    <property type="entry name" value="zf-RVT"/>
    <property type="match status" value="1"/>
</dbReference>
<sequence>MSLLAWNCQGLGNPWTVRGLRDLLRVNKPLLVFLAETKCSTSQMETLKRRLNLFGVCVSPIGRSGGLVLMWQKSVEVQLQSFSHWHIDASVRLEDSGEWWRFTGIYGEPDTTKRVEFWKLLVQLHSQSARPWLCAGDFNEILEHSEKEGGSTRAEWKIRNFRNCLTQCGLHDLGFQGSGSAAGANRLGQKLETLGAHLLSWGRHLGRGTKDRILALEKSLVNLQTSTLTEEVKARELNDRAELSKLITQEEIFWKQRSKDLWLKEGDRNTRFFHAKASHRYHTNSIRRLQCSDGSWTDSVDGIRQCIVDYFDKVFTSTRPLSDDILRGTEHLPVVVDNAMVDDLQRPFTEIECKQPQSLTQYRPISLCNVIYKIASKAIANRLKPWLDRIISPAQSAFVPGRLITDNVLLAFETNHFLHTHSKGRKRFMNLKLDISKAYDRVEWSFLRRVLGKLGFPCSFIDLIILCVSSVSYSFVLSGSRFGSITPQRGLRQGDPLSPYLFLLCTESLSSLFRVASAQGLVPGVAVCRGAPQISHLLFADDTMVFCPANGETVQHVRGILDTYKLASGQEINLCKSSATFSRNTPVVLQQQLADLLGIRLENKHELYLGLPAMAFRSKKALFAALKDRIWRRIHGWHERTLSQAGKAVLIQAVVQAIPAYAMSCFHLPRSLLQQFQSLAADFFWHDGERRRIHWLAWDKLSLSKVEGALAFRNLEAFNLALLAKQLWRLLSRPESLVSKVLKAKYFPRSHLFDAHLDPALPIHGGACLQPYLSCARAADGGLGQGVQSGFGKTHGYPEALLFELSPLRLLIPLSCVGVPDLLIWHYSTTGLFTVRSAYHLALSLAVPVGASTERWSRRMWQKIWQAHVPNKAKIFMWRAIRNILPTSTNLQKRIPLGTFVVHFVWALSYISWSTLEVNAVSVEDWVQTLVTKLSPPDFEFAMMLCWTIWWSRNLKLANKAFLLPLQVVDFARSYLAAFQSQGARNPSLGMPFHASWTPPPTEFIKVNFDGATLNHGLALGIGVVARNAAGLCLAWASLRFDRGGTAEIAEAYAAREAVRLAIRHRWRWVVFEGDCESLTEAVRCTAGLFPH</sequence>
<reference evidence="2" key="2">
    <citation type="journal article" date="2024" name="Plant">
        <title>Genomic evolution and insights into agronomic trait innovations of Sesamum species.</title>
        <authorList>
            <person name="Miao H."/>
            <person name="Wang L."/>
            <person name="Qu L."/>
            <person name="Liu H."/>
            <person name="Sun Y."/>
            <person name="Le M."/>
            <person name="Wang Q."/>
            <person name="Wei S."/>
            <person name="Zheng Y."/>
            <person name="Lin W."/>
            <person name="Duan Y."/>
            <person name="Cao H."/>
            <person name="Xiong S."/>
            <person name="Wang X."/>
            <person name="Wei L."/>
            <person name="Li C."/>
            <person name="Ma Q."/>
            <person name="Ju M."/>
            <person name="Zhao R."/>
            <person name="Li G."/>
            <person name="Mu C."/>
            <person name="Tian Q."/>
            <person name="Mei H."/>
            <person name="Zhang T."/>
            <person name="Gao T."/>
            <person name="Zhang H."/>
        </authorList>
    </citation>
    <scope>NUCLEOTIDE SEQUENCE</scope>
    <source>
        <strain evidence="2">G02</strain>
    </source>
</reference>
<dbReference type="GO" id="GO:0004523">
    <property type="term" value="F:RNA-DNA hybrid ribonuclease activity"/>
    <property type="evidence" value="ECO:0007669"/>
    <property type="project" value="InterPro"/>
</dbReference>
<dbReference type="AlphaFoldDB" id="A0AAW2QH45"/>
<dbReference type="InterPro" id="IPR044730">
    <property type="entry name" value="RNase_H-like_dom_plant"/>
</dbReference>
<gene>
    <name evidence="2" type="ORF">Sradi_3605900</name>
</gene>
<dbReference type="SUPFAM" id="SSF56672">
    <property type="entry name" value="DNA/RNA polymerases"/>
    <property type="match status" value="1"/>
</dbReference>